<dbReference type="AlphaFoldDB" id="F7ZJY7"/>
<dbReference type="PROSITE" id="PS50263">
    <property type="entry name" value="CN_HYDROLASE"/>
    <property type="match status" value="1"/>
</dbReference>
<dbReference type="Gene3D" id="3.60.110.10">
    <property type="entry name" value="Carbon-nitrogen hydrolase"/>
    <property type="match status" value="1"/>
</dbReference>
<dbReference type="InterPro" id="IPR003010">
    <property type="entry name" value="C-N_Hydrolase"/>
</dbReference>
<dbReference type="CDD" id="cd07576">
    <property type="entry name" value="R-amidase_like"/>
    <property type="match status" value="1"/>
</dbReference>
<dbReference type="eggNOG" id="COG0388">
    <property type="taxonomic scope" value="Bacteria"/>
</dbReference>
<dbReference type="Proteomes" id="UP000001353">
    <property type="component" value="Chromosome"/>
</dbReference>
<evidence type="ECO:0000256" key="1">
    <source>
        <dbReference type="ARBA" id="ARBA00010613"/>
    </source>
</evidence>
<feature type="domain" description="CN hydrolase" evidence="3">
    <location>
        <begin position="1"/>
        <end position="236"/>
    </location>
</feature>
<evidence type="ECO:0000313" key="5">
    <source>
        <dbReference type="Proteomes" id="UP000001353"/>
    </source>
</evidence>
<sequence>MKLALWQTHPRSSIASALTALREAATSAAAQGADVLITPEMFVGGYNIGPERIATHADHAAQVLDSLKSTAKTQDIALVVGLTLPAHPLPHNACVVIDNTGTEVARYHKTHLFGDVDRAQFSAGAALSEVFDLAGWKVALAICYDVEFPELIRSLALRGAEVILTPTANMEPFDTINTRLVPARAEENGVYVAYCNYIGAEAQFTYNGLSCLSGPDGQDHVREEKTEAMLFATLDRADLTRARQSQTHLQDRRPDLYGDIT</sequence>
<evidence type="ECO:0000313" key="4">
    <source>
        <dbReference type="EMBL" id="AEI95162.1"/>
    </source>
</evidence>
<dbReference type="OrthoDB" id="9811121at2"/>
<keyword evidence="4" id="KW-0378">Hydrolase</keyword>
<accession>F7ZJY7</accession>
<comment type="similarity">
    <text evidence="1">Belongs to the carbon-nitrogen hydrolase superfamily. NIT1/NIT2 family.</text>
</comment>
<evidence type="ECO:0000259" key="3">
    <source>
        <dbReference type="PROSITE" id="PS50263"/>
    </source>
</evidence>
<keyword evidence="5" id="KW-1185">Reference proteome</keyword>
<dbReference type="PANTHER" id="PTHR23088:SF27">
    <property type="entry name" value="DEAMINATED GLUTATHIONE AMIDASE"/>
    <property type="match status" value="1"/>
</dbReference>
<protein>
    <submittedName>
        <fullName evidence="4">Carbon-nitrogen hydrolase</fullName>
    </submittedName>
</protein>
<feature type="compositionally biased region" description="Basic and acidic residues" evidence="2">
    <location>
        <begin position="249"/>
        <end position="261"/>
    </location>
</feature>
<dbReference type="PROSITE" id="PS01227">
    <property type="entry name" value="UPF0012"/>
    <property type="match status" value="1"/>
</dbReference>
<dbReference type="InterPro" id="IPR036526">
    <property type="entry name" value="C-N_Hydrolase_sf"/>
</dbReference>
<dbReference type="PANTHER" id="PTHR23088">
    <property type="entry name" value="NITRILASE-RELATED"/>
    <property type="match status" value="1"/>
</dbReference>
<evidence type="ECO:0000256" key="2">
    <source>
        <dbReference type="SAM" id="MobiDB-lite"/>
    </source>
</evidence>
<feature type="region of interest" description="Disordered" evidence="2">
    <location>
        <begin position="242"/>
        <end position="261"/>
    </location>
</feature>
<gene>
    <name evidence="4" type="ordered locus">RLO149_c032060</name>
</gene>
<dbReference type="EMBL" id="CP002623">
    <property type="protein sequence ID" value="AEI95162.1"/>
    <property type="molecule type" value="Genomic_DNA"/>
</dbReference>
<reference evidence="4 5" key="1">
    <citation type="journal article" date="2011" name="BMC Genomics">
        <title>Comparative genome analysis and genome-guided physiological analysis of Roseobacter litoralis.</title>
        <authorList>
            <person name="Kalhoefer D."/>
            <person name="Thole S."/>
            <person name="Voget S."/>
            <person name="Lehmann R."/>
            <person name="Liesegang H."/>
            <person name="Wollher A."/>
            <person name="Daniel R."/>
            <person name="Simon M."/>
            <person name="Brinkhoff T."/>
        </authorList>
    </citation>
    <scope>NUCLEOTIDE SEQUENCE [LARGE SCALE GENOMIC DNA]</scope>
    <source>
        <strain evidence="5">ATCC 49566 / DSM 6996 / JCM 21268 / NBRC 15278 / OCh 149</strain>
    </source>
</reference>
<dbReference type="InterPro" id="IPR001110">
    <property type="entry name" value="UPF0012_CS"/>
</dbReference>
<organism evidence="4 5">
    <name type="scientific">Roseobacter litoralis (strain ATCC 49566 / DSM 6996 / JCM 21268 / NBRC 15278 / OCh 149)</name>
    <dbReference type="NCBI Taxonomy" id="391595"/>
    <lineage>
        <taxon>Bacteria</taxon>
        <taxon>Pseudomonadati</taxon>
        <taxon>Pseudomonadota</taxon>
        <taxon>Alphaproteobacteria</taxon>
        <taxon>Rhodobacterales</taxon>
        <taxon>Roseobacteraceae</taxon>
        <taxon>Roseobacter</taxon>
    </lineage>
</organism>
<name>F7ZJY7_ROSLO</name>
<dbReference type="Pfam" id="PF00795">
    <property type="entry name" value="CN_hydrolase"/>
    <property type="match status" value="1"/>
</dbReference>
<dbReference type="RefSeq" id="WP_013963072.1">
    <property type="nucleotide sequence ID" value="NC_015730.1"/>
</dbReference>
<dbReference type="GO" id="GO:0016787">
    <property type="term" value="F:hydrolase activity"/>
    <property type="evidence" value="ECO:0007669"/>
    <property type="project" value="UniProtKB-KW"/>
</dbReference>
<proteinExistence type="inferred from homology"/>
<dbReference type="HOGENOM" id="CLU_030130_3_1_5"/>
<dbReference type="SUPFAM" id="SSF56317">
    <property type="entry name" value="Carbon-nitrogen hydrolase"/>
    <property type="match status" value="1"/>
</dbReference>
<dbReference type="InterPro" id="IPR044083">
    <property type="entry name" value="RamA-like"/>
</dbReference>
<dbReference type="KEGG" id="rli:RLO149_c032060"/>
<dbReference type="STRING" id="391595.RLO149_c032060"/>